<evidence type="ECO:0000313" key="2">
    <source>
        <dbReference type="EMBL" id="GKV42813.1"/>
    </source>
</evidence>
<reference evidence="2 3" key="1">
    <citation type="journal article" date="2021" name="Commun. Biol.">
        <title>The genome of Shorea leprosula (Dipterocarpaceae) highlights the ecological relevance of drought in aseasonal tropical rainforests.</title>
        <authorList>
            <person name="Ng K.K.S."/>
            <person name="Kobayashi M.J."/>
            <person name="Fawcett J.A."/>
            <person name="Hatakeyama M."/>
            <person name="Paape T."/>
            <person name="Ng C.H."/>
            <person name="Ang C.C."/>
            <person name="Tnah L.H."/>
            <person name="Lee C.T."/>
            <person name="Nishiyama T."/>
            <person name="Sese J."/>
            <person name="O'Brien M.J."/>
            <person name="Copetti D."/>
            <person name="Mohd Noor M.I."/>
            <person name="Ong R.C."/>
            <person name="Putra M."/>
            <person name="Sireger I.Z."/>
            <person name="Indrioko S."/>
            <person name="Kosugi Y."/>
            <person name="Izuno A."/>
            <person name="Isagi Y."/>
            <person name="Lee S.L."/>
            <person name="Shimizu K.K."/>
        </authorList>
    </citation>
    <scope>NUCLEOTIDE SEQUENCE [LARGE SCALE GENOMIC DNA]</scope>
    <source>
        <strain evidence="2">214</strain>
    </source>
</reference>
<proteinExistence type="predicted"/>
<gene>
    <name evidence="2" type="ORF">SLEP1_g50180</name>
</gene>
<feature type="compositionally biased region" description="Basic and acidic residues" evidence="1">
    <location>
        <begin position="159"/>
        <end position="169"/>
    </location>
</feature>
<sequence length="261" mass="28416">MEETKRMDLRQVDDLVNKPQGSNGTVEKENNPADAATALQLFYFFKIPIRSIPGTQNSPGIKGIKIQSFLYLKESLLVFFETHIRFQLPFSFSFSSSGIEGWGHCKDAIQMLCVENVAGAPIADVLGPEATMGRSSDRYIGSIDFTSMLLWSLENWEKAGSPKEGRDGSGEETSISSLLPMPEQNCEEAGSPTEGRDGSGEETGRNSLLSMLEQNPQIVRGIGEILPLGTILTCSPRRYPFSCFANASKTSAACCACHGET</sequence>
<organism evidence="2 3">
    <name type="scientific">Rubroshorea leprosula</name>
    <dbReference type="NCBI Taxonomy" id="152421"/>
    <lineage>
        <taxon>Eukaryota</taxon>
        <taxon>Viridiplantae</taxon>
        <taxon>Streptophyta</taxon>
        <taxon>Embryophyta</taxon>
        <taxon>Tracheophyta</taxon>
        <taxon>Spermatophyta</taxon>
        <taxon>Magnoliopsida</taxon>
        <taxon>eudicotyledons</taxon>
        <taxon>Gunneridae</taxon>
        <taxon>Pentapetalae</taxon>
        <taxon>rosids</taxon>
        <taxon>malvids</taxon>
        <taxon>Malvales</taxon>
        <taxon>Dipterocarpaceae</taxon>
        <taxon>Rubroshorea</taxon>
    </lineage>
</organism>
<feature type="compositionally biased region" description="Basic and acidic residues" evidence="1">
    <location>
        <begin position="1"/>
        <end position="16"/>
    </location>
</feature>
<dbReference type="AlphaFoldDB" id="A0AAV5M1H7"/>
<accession>A0AAV5M1H7</accession>
<feature type="region of interest" description="Disordered" evidence="1">
    <location>
        <begin position="159"/>
        <end position="204"/>
    </location>
</feature>
<protein>
    <submittedName>
        <fullName evidence="2">Uncharacterized protein</fullName>
    </submittedName>
</protein>
<keyword evidence="3" id="KW-1185">Reference proteome</keyword>
<evidence type="ECO:0000256" key="1">
    <source>
        <dbReference type="SAM" id="MobiDB-lite"/>
    </source>
</evidence>
<evidence type="ECO:0000313" key="3">
    <source>
        <dbReference type="Proteomes" id="UP001054252"/>
    </source>
</evidence>
<comment type="caution">
    <text evidence="2">The sequence shown here is derived from an EMBL/GenBank/DDBJ whole genome shotgun (WGS) entry which is preliminary data.</text>
</comment>
<dbReference type="EMBL" id="BPVZ01000162">
    <property type="protein sequence ID" value="GKV42813.1"/>
    <property type="molecule type" value="Genomic_DNA"/>
</dbReference>
<feature type="region of interest" description="Disordered" evidence="1">
    <location>
        <begin position="1"/>
        <end position="30"/>
    </location>
</feature>
<feature type="compositionally biased region" description="Basic and acidic residues" evidence="1">
    <location>
        <begin position="194"/>
        <end position="204"/>
    </location>
</feature>
<name>A0AAV5M1H7_9ROSI</name>
<dbReference type="Proteomes" id="UP001054252">
    <property type="component" value="Unassembled WGS sequence"/>
</dbReference>